<evidence type="ECO:0000256" key="7">
    <source>
        <dbReference type="RuleBase" id="RU369121"/>
    </source>
</evidence>
<evidence type="ECO:0000256" key="5">
    <source>
        <dbReference type="ARBA" id="ARBA00023134"/>
    </source>
</evidence>
<comment type="subunit">
    <text evidence="7">G proteins are composed of 3 units; alpha, beta and gamma. The alpha chain contains the guanine nucleotide binding site.</text>
</comment>
<evidence type="ECO:0000256" key="6">
    <source>
        <dbReference type="ARBA" id="ARBA00023224"/>
    </source>
</evidence>
<dbReference type="CDD" id="cd00066">
    <property type="entry name" value="G-alpha"/>
    <property type="match status" value="1"/>
</dbReference>
<name>A0ABM1M4K4_NICVS</name>
<dbReference type="Gene3D" id="3.40.50.300">
    <property type="entry name" value="P-loop containing nucleotide triphosphate hydrolases"/>
    <property type="match status" value="1"/>
</dbReference>
<reference evidence="9" key="1">
    <citation type="submission" date="2025-08" db="UniProtKB">
        <authorList>
            <consortium name="RefSeq"/>
        </authorList>
    </citation>
    <scope>IDENTIFICATION</scope>
    <source>
        <tissue evidence="9">Whole Larva</tissue>
    </source>
</reference>
<dbReference type="Pfam" id="PF00503">
    <property type="entry name" value="G-alpha"/>
    <property type="match status" value="1"/>
</dbReference>
<evidence type="ECO:0000256" key="1">
    <source>
        <dbReference type="ARBA" id="ARBA00007172"/>
    </source>
</evidence>
<dbReference type="PANTHER" id="PTHR10218:SF367">
    <property type="entry name" value="GUANINE NUCLEOTIDE-BINDING PROTEIN G(F) SUBUNIT ALPHA"/>
    <property type="match status" value="1"/>
</dbReference>
<evidence type="ECO:0000313" key="9">
    <source>
        <dbReference type="RefSeq" id="XP_017769504.1"/>
    </source>
</evidence>
<dbReference type="SUPFAM" id="SSF47895">
    <property type="entry name" value="Transducin (alpha subunit), insertion domain"/>
    <property type="match status" value="1"/>
</dbReference>
<keyword evidence="6 7" id="KW-0807">Transducer</keyword>
<keyword evidence="7" id="KW-0472">Membrane</keyword>
<sequence length="390" mass="45607">MFCNNKQSDPAERRSREIERELEYDAKIQSEYKKLLLLGTGEVGKTTIIKQMKIIHINGFTEDERKEKVPFIKQNIHESIYQIVKHMDLLSPPVLLADETNNRSSVEFIMKIGPKEPDNFTNEYFDHVKGLWADSGVKECFNRSNEYQLIDSAEHFLNQIDVIRESSYVPNTQDILFCRIMTTSISKIQFEMNVSKKYGGGVAKFWMYDVGGQRGHQKKWISVFEGIHAVLFLIAASDFDQTLREDEKKNRLKESLEIFENIYWGRYLRQAGMIVFLNKQDILQRKIENGKRIDKYFPDYKTYKPTAKEGNPGSEYEKAKLFMRQKLIDITKKKPDPELLYVAGFTMEQEIEDRDIYVHFTVATDTNNIKKVFDSIHDIILKQNLSSAVF</sequence>
<dbReference type="InterPro" id="IPR001019">
    <property type="entry name" value="Gprotein_alpha_su"/>
</dbReference>
<proteinExistence type="inferred from homology"/>
<dbReference type="Proteomes" id="UP000695000">
    <property type="component" value="Unplaced"/>
</dbReference>
<evidence type="ECO:0000256" key="2">
    <source>
        <dbReference type="ARBA" id="ARBA00022723"/>
    </source>
</evidence>
<dbReference type="InterPro" id="IPR011025">
    <property type="entry name" value="GproteinA_insert"/>
</dbReference>
<dbReference type="GeneID" id="108557485"/>
<organism evidence="8 9">
    <name type="scientific">Nicrophorus vespilloides</name>
    <name type="common">Boreal carrion beetle</name>
    <dbReference type="NCBI Taxonomy" id="110193"/>
    <lineage>
        <taxon>Eukaryota</taxon>
        <taxon>Metazoa</taxon>
        <taxon>Ecdysozoa</taxon>
        <taxon>Arthropoda</taxon>
        <taxon>Hexapoda</taxon>
        <taxon>Insecta</taxon>
        <taxon>Pterygota</taxon>
        <taxon>Neoptera</taxon>
        <taxon>Endopterygota</taxon>
        <taxon>Coleoptera</taxon>
        <taxon>Polyphaga</taxon>
        <taxon>Staphyliniformia</taxon>
        <taxon>Silphidae</taxon>
        <taxon>Nicrophorinae</taxon>
        <taxon>Nicrophorus</taxon>
    </lineage>
</organism>
<keyword evidence="3 7" id="KW-0547">Nucleotide-binding</keyword>
<keyword evidence="7" id="KW-1003">Cell membrane</keyword>
<keyword evidence="2 7" id="KW-0479">Metal-binding</keyword>
<dbReference type="PANTHER" id="PTHR10218">
    <property type="entry name" value="GTP-BINDING PROTEIN ALPHA SUBUNIT"/>
    <property type="match status" value="1"/>
</dbReference>
<evidence type="ECO:0000256" key="3">
    <source>
        <dbReference type="ARBA" id="ARBA00022741"/>
    </source>
</evidence>
<accession>A0ABM1M4K4</accession>
<dbReference type="PROSITE" id="PS51882">
    <property type="entry name" value="G_ALPHA"/>
    <property type="match status" value="1"/>
</dbReference>
<evidence type="ECO:0000256" key="4">
    <source>
        <dbReference type="ARBA" id="ARBA00022842"/>
    </source>
</evidence>
<dbReference type="SMART" id="SM00275">
    <property type="entry name" value="G_alpha"/>
    <property type="match status" value="1"/>
</dbReference>
<evidence type="ECO:0000313" key="8">
    <source>
        <dbReference type="Proteomes" id="UP000695000"/>
    </source>
</evidence>
<dbReference type="PRINTS" id="PR00443">
    <property type="entry name" value="GPROTEINAS"/>
</dbReference>
<dbReference type="InterPro" id="IPR000367">
    <property type="entry name" value="Gprotein_alpha_S"/>
</dbReference>
<dbReference type="SUPFAM" id="SSF52540">
    <property type="entry name" value="P-loop containing nucleoside triphosphate hydrolases"/>
    <property type="match status" value="1"/>
</dbReference>
<dbReference type="PRINTS" id="PR00318">
    <property type="entry name" value="GPROTEINA"/>
</dbReference>
<gene>
    <name evidence="9" type="primary">LOC108557485</name>
</gene>
<dbReference type="InterPro" id="IPR027417">
    <property type="entry name" value="P-loop_NTPase"/>
</dbReference>
<comment type="subcellular location">
    <subcellularLocation>
        <location evidence="7">Cell membrane</location>
    </subcellularLocation>
</comment>
<dbReference type="RefSeq" id="XP_017769504.1">
    <property type="nucleotide sequence ID" value="XM_017914015.1"/>
</dbReference>
<keyword evidence="8" id="KW-1185">Reference proteome</keyword>
<comment type="similarity">
    <text evidence="1 7">Belongs to the G-alpha family. G(s) subfamily.</text>
</comment>
<comment type="function">
    <text evidence="7">Guanine nucleotide-binding proteins (G proteins) function as transducers in numerous signaling pathways controlled by G protein-coupled receptors (GPCRs).</text>
</comment>
<keyword evidence="4 7" id="KW-0460">Magnesium</keyword>
<protein>
    <recommendedName>
        <fullName evidence="7">Guanine nucleotide-binding protein G(s) subunit alpha</fullName>
    </recommendedName>
    <alternativeName>
        <fullName evidence="7">Adenylate cyclase-stimulating G alpha protein</fullName>
    </alternativeName>
</protein>
<dbReference type="Gene3D" id="1.10.400.10">
    <property type="entry name" value="GI Alpha 1, domain 2-like"/>
    <property type="match status" value="1"/>
</dbReference>
<keyword evidence="5 7" id="KW-0342">GTP-binding</keyword>